<keyword evidence="3" id="KW-0963">Cytoplasm</keyword>
<name>A0ABS0CM04_9NOCA</name>
<protein>
    <submittedName>
        <fullName evidence="5">ESX secretion-associated protein EspG</fullName>
    </submittedName>
</protein>
<dbReference type="EMBL" id="JADLQX010000005">
    <property type="protein sequence ID" value="MBF6297640.1"/>
    <property type="molecule type" value="Genomic_DNA"/>
</dbReference>
<gene>
    <name evidence="5" type="ORF">IU459_08800</name>
</gene>
<comment type="caution">
    <text evidence="5">The sequence shown here is derived from an EMBL/GenBank/DDBJ whole genome shotgun (WGS) entry which is preliminary data.</text>
</comment>
<keyword evidence="6" id="KW-1185">Reference proteome</keyword>
<proteinExistence type="inferred from homology"/>
<evidence type="ECO:0000313" key="6">
    <source>
        <dbReference type="Proteomes" id="UP000702209"/>
    </source>
</evidence>
<keyword evidence="4" id="KW-0143">Chaperone</keyword>
<organism evidence="5 6">
    <name type="scientific">Nocardia amamiensis</name>
    <dbReference type="NCBI Taxonomy" id="404578"/>
    <lineage>
        <taxon>Bacteria</taxon>
        <taxon>Bacillati</taxon>
        <taxon>Actinomycetota</taxon>
        <taxon>Actinomycetes</taxon>
        <taxon>Mycobacteriales</taxon>
        <taxon>Nocardiaceae</taxon>
        <taxon>Nocardia</taxon>
    </lineage>
</organism>
<dbReference type="Pfam" id="PF14011">
    <property type="entry name" value="ESX-1_EspG"/>
    <property type="match status" value="1"/>
</dbReference>
<dbReference type="Proteomes" id="UP000702209">
    <property type="component" value="Unassembled WGS sequence"/>
</dbReference>
<evidence type="ECO:0000256" key="1">
    <source>
        <dbReference type="ARBA" id="ARBA00004496"/>
    </source>
</evidence>
<reference evidence="5 6" key="1">
    <citation type="submission" date="2020-10" db="EMBL/GenBank/DDBJ databases">
        <title>Identification of Nocardia species via Next-generation sequencing and recognition of intraspecies genetic diversity.</title>
        <authorList>
            <person name="Li P."/>
            <person name="Li P."/>
            <person name="Lu B."/>
        </authorList>
    </citation>
    <scope>NUCLEOTIDE SEQUENCE [LARGE SCALE GENOMIC DNA]</scope>
    <source>
        <strain evidence="5 6">BJ06-0157</strain>
    </source>
</reference>
<evidence type="ECO:0000256" key="3">
    <source>
        <dbReference type="ARBA" id="ARBA00022490"/>
    </source>
</evidence>
<evidence type="ECO:0000256" key="4">
    <source>
        <dbReference type="ARBA" id="ARBA00023186"/>
    </source>
</evidence>
<dbReference type="InterPro" id="IPR025734">
    <property type="entry name" value="EspG"/>
</dbReference>
<evidence type="ECO:0000313" key="5">
    <source>
        <dbReference type="EMBL" id="MBF6297640.1"/>
    </source>
</evidence>
<evidence type="ECO:0000256" key="2">
    <source>
        <dbReference type="ARBA" id="ARBA00006411"/>
    </source>
</evidence>
<accession>A0ABS0CM04</accession>
<comment type="subcellular location">
    <subcellularLocation>
        <location evidence="1">Cytoplasm</location>
    </subcellularLocation>
</comment>
<comment type="similarity">
    <text evidence="2">Belongs to the EspG family.</text>
</comment>
<sequence length="263" mass="27396">MPTMTNDGLLAASGLIGVQTLPLVLGVGPRQDSAEAWQEAQREALTGLRASGLVDGYDELDAELAAALHTLAQPDRELVARIYTETGPVRVCLARRGSEHAAAIRTGDAFDVHTAWADDDGAALARPVLAALGACPPAEIAGFSAPSEELRERLDGATASSDFTQAVYALGVLDQRDAIEFGLAMSSCHAHAEIVAYAHEDGATLRSSGAVAVYDTARGRIAASPGAAADLRVWSTFTPGSDHRIAQAISALIESLPGGRWMP</sequence>